<protein>
    <submittedName>
        <fullName evidence="3">Uncharacterized protein</fullName>
    </submittedName>
</protein>
<dbReference type="RefSeq" id="WP_011471460.1">
    <property type="nucleotide sequence ID" value="NC_007925.1"/>
</dbReference>
<sequence length="123" mass="12874">MRDDPAAPERWFATLRQPLFRLLAINLAGGAVVAALLTGGLLLLNPGRLRELIFADASPGTALGLLLFGFVVTFGSAAMGTAVMAMGQDVEDKDGRGGGHRKPTLGLPVPVRAAAPANTERRR</sequence>
<feature type="transmembrane region" description="Helical" evidence="2">
    <location>
        <begin position="20"/>
        <end position="43"/>
    </location>
</feature>
<dbReference type="AlphaFoldDB" id="Q21AN3"/>
<keyword evidence="2" id="KW-0472">Membrane</keyword>
<dbReference type="eggNOG" id="ENOG503367E">
    <property type="taxonomic scope" value="Bacteria"/>
</dbReference>
<evidence type="ECO:0000256" key="1">
    <source>
        <dbReference type="SAM" id="MobiDB-lite"/>
    </source>
</evidence>
<evidence type="ECO:0000313" key="3">
    <source>
        <dbReference type="EMBL" id="ABD86553.1"/>
    </source>
</evidence>
<reference evidence="3" key="1">
    <citation type="submission" date="2006-03" db="EMBL/GenBank/DDBJ databases">
        <title>Complete sequence of Rhodopseudomonas palustris BisB18.</title>
        <authorList>
            <consortium name="US DOE Joint Genome Institute"/>
            <person name="Copeland A."/>
            <person name="Lucas S."/>
            <person name="Lapidus A."/>
            <person name="Barry K."/>
            <person name="Detter J.C."/>
            <person name="Glavina del Rio T."/>
            <person name="Hammon N."/>
            <person name="Israni S."/>
            <person name="Dalin E."/>
            <person name="Tice H."/>
            <person name="Pitluck S."/>
            <person name="Chain P."/>
            <person name="Malfatti S."/>
            <person name="Shin M."/>
            <person name="Vergez L."/>
            <person name="Schmutz J."/>
            <person name="Larimer F."/>
            <person name="Land M."/>
            <person name="Hauser L."/>
            <person name="Pelletier D.A."/>
            <person name="Kyrpides N."/>
            <person name="Anderson I."/>
            <person name="Oda Y."/>
            <person name="Harwood C.S."/>
            <person name="Richardson P."/>
        </authorList>
    </citation>
    <scope>NUCLEOTIDE SEQUENCE [LARGE SCALE GENOMIC DNA]</scope>
    <source>
        <strain evidence="3">BisB18</strain>
    </source>
</reference>
<dbReference type="HOGENOM" id="CLU_165503_0_0_5"/>
<feature type="region of interest" description="Disordered" evidence="1">
    <location>
        <begin position="91"/>
        <end position="123"/>
    </location>
</feature>
<dbReference type="KEGG" id="rpc:RPC_0983"/>
<evidence type="ECO:0000256" key="2">
    <source>
        <dbReference type="SAM" id="Phobius"/>
    </source>
</evidence>
<keyword evidence="2" id="KW-0812">Transmembrane</keyword>
<feature type="transmembrane region" description="Helical" evidence="2">
    <location>
        <begin position="63"/>
        <end position="86"/>
    </location>
</feature>
<keyword evidence="2" id="KW-1133">Transmembrane helix</keyword>
<gene>
    <name evidence="3" type="ordered locus">RPC_0983</name>
</gene>
<proteinExistence type="predicted"/>
<name>Q21AN3_RHOPB</name>
<dbReference type="EMBL" id="CP000301">
    <property type="protein sequence ID" value="ABD86553.1"/>
    <property type="molecule type" value="Genomic_DNA"/>
</dbReference>
<accession>Q21AN3</accession>
<organism evidence="3">
    <name type="scientific">Rhodopseudomonas palustris (strain BisB18)</name>
    <dbReference type="NCBI Taxonomy" id="316056"/>
    <lineage>
        <taxon>Bacteria</taxon>
        <taxon>Pseudomonadati</taxon>
        <taxon>Pseudomonadota</taxon>
        <taxon>Alphaproteobacteria</taxon>
        <taxon>Hyphomicrobiales</taxon>
        <taxon>Nitrobacteraceae</taxon>
        <taxon>Rhodopseudomonas</taxon>
    </lineage>
</organism>